<dbReference type="Gene3D" id="2.120.10.30">
    <property type="entry name" value="TolB, C-terminal domain"/>
    <property type="match status" value="2"/>
</dbReference>
<keyword evidence="3 6" id="KW-0732">Signal</keyword>
<dbReference type="InParanoid" id="C7RCH6"/>
<dbReference type="Pfam" id="PF00326">
    <property type="entry name" value="Peptidase_S9"/>
    <property type="match status" value="1"/>
</dbReference>
<dbReference type="SUPFAM" id="SSF53474">
    <property type="entry name" value="alpha/beta-Hydrolases"/>
    <property type="match status" value="1"/>
</dbReference>
<sequence length="686" mass="77647">MKPLYLLFGLLAFSAGAGAGEAEASKPFTAEDMVTMKRVASPALSPDGNSVAYVLRSTDLEADKGTFDIYLTSAIDEDSEPKQLTSDPAADTSPKWSADGKHLYFLSSRSGTNQLWRYSVASESVEQVSDVPVSIGTYKVSAKNDRVVFSASVFPECETLVCTKEKSEAASNSKQEGKLYDKMFVRHWDHWLDGTQSRLFSAKLGSKPFSDATPLSHSLNGNVPSSPFGGDEEYTISPDGKTVIFTLRIADKNEPTSTNFDLYEVSISGGKVNNLTKENLAWDTYPVFSPDGKKLAWLAMDRPGFEADRRQLHIRDLKSGKTENVTKTWDRSFYGFKFSKNGQQVFLYGNHIGKNVIWSFDLKTKQRSQLTDEGYVSAFDLGKDKIIYQYDDLNQPADLFVMDLNGDNKRQLTHVNQDVMSELEFGDYEQFSFKGWNDETVYGYIVKPVDFEEEKEYPLAFLIHGGPQGSFGDHFHYRWNPQTYAGQGFVAVMIDFHGSTGYGQDFTDAITGDWGGKPLEDLQKGLAYVEDTYTFVDTNNACALGASYGGYMINWIAGNWSDQFKCLVNHDGIFDNRMMYYSTEELWFVEWENGGTYFDNPENFEKHNPVHFVKNWKAPMLVVQGSKDYRVPETQSLATFTALQRQDIPSQLLIFENENHWVLKPNNSIQWHQVVNNWLHQWLKDD</sequence>
<dbReference type="InterPro" id="IPR001375">
    <property type="entry name" value="Peptidase_S9_cat"/>
</dbReference>
<dbReference type="PANTHER" id="PTHR42776">
    <property type="entry name" value="SERINE PEPTIDASE S9 FAMILY MEMBER"/>
    <property type="match status" value="1"/>
</dbReference>
<gene>
    <name evidence="8" type="ordered locus">Kkor_1556</name>
</gene>
<dbReference type="STRING" id="523791.Kkor_1556"/>
<evidence type="ECO:0000256" key="3">
    <source>
        <dbReference type="ARBA" id="ARBA00022729"/>
    </source>
</evidence>
<evidence type="ECO:0000256" key="1">
    <source>
        <dbReference type="ARBA" id="ARBA00010040"/>
    </source>
</evidence>
<evidence type="ECO:0000259" key="7">
    <source>
        <dbReference type="Pfam" id="PF00326"/>
    </source>
</evidence>
<dbReference type="InterPro" id="IPR011042">
    <property type="entry name" value="6-blade_b-propeller_TolB-like"/>
</dbReference>
<reference evidence="8 9" key="1">
    <citation type="journal article" date="2009" name="Stand. Genomic Sci.">
        <title>Complete genome sequence of Kangiella koreensis type strain (SW-125).</title>
        <authorList>
            <person name="Han C."/>
            <person name="Sikorski J."/>
            <person name="Lapidus A."/>
            <person name="Nolan M."/>
            <person name="Glavina Del Rio T."/>
            <person name="Tice H."/>
            <person name="Cheng J.F."/>
            <person name="Lucas S."/>
            <person name="Chen F."/>
            <person name="Copeland A."/>
            <person name="Ivanova N."/>
            <person name="Mavromatis K."/>
            <person name="Ovchinnikova G."/>
            <person name="Pati A."/>
            <person name="Bruce D."/>
            <person name="Goodwin L."/>
            <person name="Pitluck S."/>
            <person name="Chen A."/>
            <person name="Palaniappan K."/>
            <person name="Land M."/>
            <person name="Hauser L."/>
            <person name="Chang Y.J."/>
            <person name="Jeffries C.D."/>
            <person name="Chain P."/>
            <person name="Saunders E."/>
            <person name="Brettin T."/>
            <person name="Goker M."/>
            <person name="Tindall B.J."/>
            <person name="Bristow J."/>
            <person name="Eisen J.A."/>
            <person name="Markowitz V."/>
            <person name="Hugenholtz P."/>
            <person name="Kyrpides N.C."/>
            <person name="Klenk H.P."/>
            <person name="Detter J.C."/>
        </authorList>
    </citation>
    <scope>NUCLEOTIDE SEQUENCE [LARGE SCALE GENOMIC DNA]</scope>
    <source>
        <strain evidence="9">DSM 16069 / KCTC 12182 / SW-125</strain>
    </source>
</reference>
<dbReference type="GO" id="GO:0004252">
    <property type="term" value="F:serine-type endopeptidase activity"/>
    <property type="evidence" value="ECO:0007669"/>
    <property type="project" value="TreeGrafter"/>
</dbReference>
<comment type="similarity">
    <text evidence="1">Belongs to the peptidase S9C family.</text>
</comment>
<dbReference type="AlphaFoldDB" id="C7RCH6"/>
<evidence type="ECO:0000256" key="6">
    <source>
        <dbReference type="SAM" id="SignalP"/>
    </source>
</evidence>
<dbReference type="EMBL" id="CP001707">
    <property type="protein sequence ID" value="ACV26968.1"/>
    <property type="molecule type" value="Genomic_DNA"/>
</dbReference>
<evidence type="ECO:0000313" key="8">
    <source>
        <dbReference type="EMBL" id="ACV26968.1"/>
    </source>
</evidence>
<keyword evidence="9" id="KW-1185">Reference proteome</keyword>
<dbReference type="MEROPS" id="S09.012"/>
<dbReference type="Pfam" id="PF07676">
    <property type="entry name" value="PD40"/>
    <property type="match status" value="4"/>
</dbReference>
<evidence type="ECO:0000256" key="2">
    <source>
        <dbReference type="ARBA" id="ARBA00022670"/>
    </source>
</evidence>
<evidence type="ECO:0000256" key="4">
    <source>
        <dbReference type="ARBA" id="ARBA00022801"/>
    </source>
</evidence>
<keyword evidence="2" id="KW-0645">Protease</keyword>
<dbReference type="eggNOG" id="COG0823">
    <property type="taxonomic scope" value="Bacteria"/>
</dbReference>
<organism evidence="8 9">
    <name type="scientific">Kangiella koreensis (strain DSM 16069 / JCM 12317 / KCTC 12182 / SW-125)</name>
    <dbReference type="NCBI Taxonomy" id="523791"/>
    <lineage>
        <taxon>Bacteria</taxon>
        <taxon>Pseudomonadati</taxon>
        <taxon>Pseudomonadota</taxon>
        <taxon>Gammaproteobacteria</taxon>
        <taxon>Kangiellales</taxon>
        <taxon>Kangiellaceae</taxon>
        <taxon>Kangiella</taxon>
    </lineage>
</organism>
<proteinExistence type="inferred from homology"/>
<dbReference type="OrthoDB" id="9812921at2"/>
<keyword evidence="4" id="KW-0378">Hydrolase</keyword>
<dbReference type="Gene3D" id="3.40.50.1820">
    <property type="entry name" value="alpha/beta hydrolase"/>
    <property type="match status" value="1"/>
</dbReference>
<feature type="domain" description="Peptidase S9 prolyl oligopeptidase catalytic" evidence="7">
    <location>
        <begin position="476"/>
        <end position="685"/>
    </location>
</feature>
<dbReference type="GO" id="GO:0006508">
    <property type="term" value="P:proteolysis"/>
    <property type="evidence" value="ECO:0007669"/>
    <property type="project" value="UniProtKB-KW"/>
</dbReference>
<accession>C7RCH6</accession>
<dbReference type="eggNOG" id="COG1506">
    <property type="taxonomic scope" value="Bacteria"/>
</dbReference>
<dbReference type="Proteomes" id="UP000001231">
    <property type="component" value="Chromosome"/>
</dbReference>
<evidence type="ECO:0000256" key="5">
    <source>
        <dbReference type="ARBA" id="ARBA00022825"/>
    </source>
</evidence>
<dbReference type="KEGG" id="kko:Kkor_1556"/>
<protein>
    <submittedName>
        <fullName evidence="8">Peptidase S9 prolyl oligopeptidase active site domain protein</fullName>
    </submittedName>
</protein>
<evidence type="ECO:0000313" key="9">
    <source>
        <dbReference type="Proteomes" id="UP000001231"/>
    </source>
</evidence>
<dbReference type="FunFam" id="3.40.50.1820:FF:000028">
    <property type="entry name" value="S9 family peptidase"/>
    <property type="match status" value="1"/>
</dbReference>
<dbReference type="PANTHER" id="PTHR42776:SF13">
    <property type="entry name" value="DIPEPTIDYL-PEPTIDASE 5"/>
    <property type="match status" value="1"/>
</dbReference>
<name>C7RCH6_KANKD</name>
<keyword evidence="5" id="KW-0720">Serine protease</keyword>
<dbReference type="InterPro" id="IPR029058">
    <property type="entry name" value="AB_hydrolase_fold"/>
</dbReference>
<feature type="signal peptide" evidence="6">
    <location>
        <begin position="1"/>
        <end position="19"/>
    </location>
</feature>
<feature type="chain" id="PRO_5002983312" evidence="6">
    <location>
        <begin position="20"/>
        <end position="686"/>
    </location>
</feature>
<dbReference type="SUPFAM" id="SSF82171">
    <property type="entry name" value="DPP6 N-terminal domain-like"/>
    <property type="match status" value="1"/>
</dbReference>
<dbReference type="HOGENOM" id="CLU_008615_0_2_6"/>
<dbReference type="RefSeq" id="WP_012801482.1">
    <property type="nucleotide sequence ID" value="NC_013166.1"/>
</dbReference>
<dbReference type="InterPro" id="IPR011659">
    <property type="entry name" value="WD40"/>
</dbReference>